<name>A0A9N9EXS1_9GLOM</name>
<dbReference type="FunFam" id="1.10.340.30:FF:000001">
    <property type="entry name" value="Endonuclease III"/>
    <property type="match status" value="1"/>
</dbReference>
<keyword evidence="5" id="KW-0234">DNA repair</keyword>
<sequence length="256" mass="28882">MSNNEYQDRVTRKRTREHLKIEFEQKIKTSSPSNLSEARIKDEVDSYEIFYDTTKTANGSESNGEIVTNETVEMSSPKKTRIKKEVKFEGPPANWDQVYQSIKEYRLGINAPVDTMGCARLAEQANEVVTPQTSRFQTLVALMLSSQTKDQATADAVNNLRQKLLGGLNIQSVIDTDERILDECISKVGFHKTKAKWIKQAAITCKEKYNGDIPNNIEDLMKLKGVEIKESELMSMFTALPIDLGGAKLKTQKRLA</sequence>
<comment type="catalytic activity">
    <reaction evidence="7">
        <text>2'-deoxyribonucleotide-(2'-deoxyribose 5'-phosphate)-2'-deoxyribonucleotide-DNA = a 3'-end 2'-deoxyribonucleotide-(2,3-dehydro-2,3-deoxyribose 5'-phosphate)-DNA + a 5'-end 5'-phospho-2'-deoxyribonucleoside-DNA + H(+)</text>
        <dbReference type="Rhea" id="RHEA:66592"/>
        <dbReference type="Rhea" id="RHEA-COMP:13180"/>
        <dbReference type="Rhea" id="RHEA-COMP:16897"/>
        <dbReference type="Rhea" id="RHEA-COMP:17067"/>
        <dbReference type="ChEBI" id="CHEBI:15378"/>
        <dbReference type="ChEBI" id="CHEBI:136412"/>
        <dbReference type="ChEBI" id="CHEBI:157695"/>
        <dbReference type="ChEBI" id="CHEBI:167181"/>
        <dbReference type="EC" id="4.2.99.18"/>
    </reaction>
</comment>
<comment type="caution">
    <text evidence="9">The sequence shown here is derived from an EMBL/GenBank/DDBJ whole genome shotgun (WGS) entry which is preliminary data.</text>
</comment>
<dbReference type="InterPro" id="IPR003265">
    <property type="entry name" value="HhH-GPD_domain"/>
</dbReference>
<keyword evidence="3" id="KW-0227">DNA damage</keyword>
<accession>A0A9N9EXS1</accession>
<evidence type="ECO:0000256" key="3">
    <source>
        <dbReference type="ARBA" id="ARBA00022763"/>
    </source>
</evidence>
<evidence type="ECO:0000256" key="5">
    <source>
        <dbReference type="ARBA" id="ARBA00023204"/>
    </source>
</evidence>
<evidence type="ECO:0000313" key="10">
    <source>
        <dbReference type="Proteomes" id="UP000789508"/>
    </source>
</evidence>
<protein>
    <recommendedName>
        <fullName evidence="2">DNA-(apurinic or apyrimidinic site) lyase</fullName>
        <ecNumber evidence="2">4.2.99.18</ecNumber>
    </recommendedName>
</protein>
<organism evidence="9 10">
    <name type="scientific">Ambispora leptoticha</name>
    <dbReference type="NCBI Taxonomy" id="144679"/>
    <lineage>
        <taxon>Eukaryota</taxon>
        <taxon>Fungi</taxon>
        <taxon>Fungi incertae sedis</taxon>
        <taxon>Mucoromycota</taxon>
        <taxon>Glomeromycotina</taxon>
        <taxon>Glomeromycetes</taxon>
        <taxon>Archaeosporales</taxon>
        <taxon>Ambisporaceae</taxon>
        <taxon>Ambispora</taxon>
    </lineage>
</organism>
<dbReference type="GO" id="GO:0006285">
    <property type="term" value="P:base-excision repair, AP site formation"/>
    <property type="evidence" value="ECO:0007669"/>
    <property type="project" value="UniProtKB-ARBA"/>
</dbReference>
<dbReference type="OrthoDB" id="2099276at2759"/>
<dbReference type="GO" id="GO:0000703">
    <property type="term" value="F:oxidized pyrimidine nucleobase lesion DNA N-glycosylase activity"/>
    <property type="evidence" value="ECO:0007669"/>
    <property type="project" value="UniProtKB-ARBA"/>
</dbReference>
<dbReference type="GO" id="GO:0006289">
    <property type="term" value="P:nucleotide-excision repair"/>
    <property type="evidence" value="ECO:0007669"/>
    <property type="project" value="TreeGrafter"/>
</dbReference>
<evidence type="ECO:0000256" key="4">
    <source>
        <dbReference type="ARBA" id="ARBA00022801"/>
    </source>
</evidence>
<dbReference type="Gene3D" id="1.10.340.30">
    <property type="entry name" value="Hypothetical protein, domain 2"/>
    <property type="match status" value="1"/>
</dbReference>
<evidence type="ECO:0000313" key="9">
    <source>
        <dbReference type="EMBL" id="CAG8696918.1"/>
    </source>
</evidence>
<comment type="similarity">
    <text evidence="1">Belongs to the Nth/MutY family.</text>
</comment>
<evidence type="ECO:0000259" key="8">
    <source>
        <dbReference type="SMART" id="SM00478"/>
    </source>
</evidence>
<dbReference type="Pfam" id="PF00730">
    <property type="entry name" value="HhH-GPD"/>
    <property type="match status" value="1"/>
</dbReference>
<evidence type="ECO:0000256" key="1">
    <source>
        <dbReference type="ARBA" id="ARBA00008343"/>
    </source>
</evidence>
<dbReference type="SUPFAM" id="SSF48150">
    <property type="entry name" value="DNA-glycosylase"/>
    <property type="match status" value="1"/>
</dbReference>
<proteinExistence type="inferred from homology"/>
<keyword evidence="6" id="KW-0326">Glycosidase</keyword>
<feature type="domain" description="HhH-GPD" evidence="8">
    <location>
        <begin position="144"/>
        <end position="256"/>
    </location>
</feature>
<feature type="non-terminal residue" evidence="9">
    <location>
        <position position="1"/>
    </location>
</feature>
<dbReference type="PANTHER" id="PTHR43286:SF1">
    <property type="entry name" value="ENDONUCLEASE III-LIKE PROTEIN 1"/>
    <property type="match status" value="1"/>
</dbReference>
<dbReference type="PANTHER" id="PTHR43286">
    <property type="entry name" value="ENDONUCLEASE III-LIKE PROTEIN 1"/>
    <property type="match status" value="1"/>
</dbReference>
<evidence type="ECO:0000256" key="7">
    <source>
        <dbReference type="ARBA" id="ARBA00044632"/>
    </source>
</evidence>
<dbReference type="GO" id="GO:0005634">
    <property type="term" value="C:nucleus"/>
    <property type="evidence" value="ECO:0007669"/>
    <property type="project" value="TreeGrafter"/>
</dbReference>
<dbReference type="SMART" id="SM00478">
    <property type="entry name" value="ENDO3c"/>
    <property type="match status" value="1"/>
</dbReference>
<dbReference type="EC" id="4.2.99.18" evidence="2"/>
<reference evidence="9" key="1">
    <citation type="submission" date="2021-06" db="EMBL/GenBank/DDBJ databases">
        <authorList>
            <person name="Kallberg Y."/>
            <person name="Tangrot J."/>
            <person name="Rosling A."/>
        </authorList>
    </citation>
    <scope>NUCLEOTIDE SEQUENCE</scope>
    <source>
        <strain evidence="9">FL130A</strain>
    </source>
</reference>
<dbReference type="Proteomes" id="UP000789508">
    <property type="component" value="Unassembled WGS sequence"/>
</dbReference>
<dbReference type="AlphaFoldDB" id="A0A9N9EXS1"/>
<dbReference type="GO" id="GO:0140078">
    <property type="term" value="F:class I DNA-(apurinic or apyrimidinic site) endonuclease activity"/>
    <property type="evidence" value="ECO:0007669"/>
    <property type="project" value="UniProtKB-EC"/>
</dbReference>
<keyword evidence="4" id="KW-0378">Hydrolase</keyword>
<dbReference type="EMBL" id="CAJVPS010018294">
    <property type="protein sequence ID" value="CAG8696918.1"/>
    <property type="molecule type" value="Genomic_DNA"/>
</dbReference>
<evidence type="ECO:0000256" key="6">
    <source>
        <dbReference type="ARBA" id="ARBA00023295"/>
    </source>
</evidence>
<dbReference type="CDD" id="cd00056">
    <property type="entry name" value="ENDO3c"/>
    <property type="match status" value="1"/>
</dbReference>
<dbReference type="InterPro" id="IPR011257">
    <property type="entry name" value="DNA_glycosylase"/>
</dbReference>
<gene>
    <name evidence="9" type="ORF">ALEPTO_LOCUS11425</name>
</gene>
<keyword evidence="10" id="KW-1185">Reference proteome</keyword>
<evidence type="ECO:0000256" key="2">
    <source>
        <dbReference type="ARBA" id="ARBA00012720"/>
    </source>
</evidence>